<comment type="caution">
    <text evidence="1">The sequence shown here is derived from an EMBL/GenBank/DDBJ whole genome shotgun (WGS) entry which is preliminary data.</text>
</comment>
<evidence type="ECO:0000313" key="1">
    <source>
        <dbReference type="EMBL" id="KXV70466.1"/>
    </source>
</evidence>
<name>A0A149URV3_9PROT</name>
<dbReference type="EMBL" id="LHZY01000069">
    <property type="protein sequence ID" value="KXV70466.1"/>
    <property type="molecule type" value="Genomic_DNA"/>
</dbReference>
<organism evidence="1 2">
    <name type="scientific">Acetobacter cerevisiae</name>
    <dbReference type="NCBI Taxonomy" id="178900"/>
    <lineage>
        <taxon>Bacteria</taxon>
        <taxon>Pseudomonadati</taxon>
        <taxon>Pseudomonadota</taxon>
        <taxon>Alphaproteobacteria</taxon>
        <taxon>Acetobacterales</taxon>
        <taxon>Acetobacteraceae</taxon>
        <taxon>Acetobacter</taxon>
    </lineage>
</organism>
<dbReference type="PATRIC" id="fig|178900.6.peg.9"/>
<accession>A0A149URV3</accession>
<sequence>MTEKKPFAIDVGKLRSREKVASASAVERVDRVAADHGFIAREPAKRRGRLPSPRTGQLHAKVFPNVSDEIAKEATRRGVTQGVVIEEAWKLYKENNPV</sequence>
<dbReference type="GeneID" id="89651861"/>
<proteinExistence type="predicted"/>
<dbReference type="Proteomes" id="UP000075312">
    <property type="component" value="Unassembled WGS sequence"/>
</dbReference>
<evidence type="ECO:0000313" key="2">
    <source>
        <dbReference type="Proteomes" id="UP000075312"/>
    </source>
</evidence>
<dbReference type="AlphaFoldDB" id="A0A149URV3"/>
<protein>
    <submittedName>
        <fullName evidence="1">Chromosome partitioning protein ParB</fullName>
    </submittedName>
</protein>
<dbReference type="RefSeq" id="WP_061490698.1">
    <property type="nucleotide sequence ID" value="NZ_JAMYZS010000071.1"/>
</dbReference>
<reference evidence="1 2" key="1">
    <citation type="submission" date="2015-06" db="EMBL/GenBank/DDBJ databases">
        <title>Improved classification and identification of acetic acid bacteria using matrix-assisted laser desorption/ionization time-of-flight mass spectrometry; Gluconobacter nephelii and Gluconobacter uchimurae are later heterotypic synonyms of Gluconobacter japonicus and Gluconobacter oxydans, respectively.</title>
        <authorList>
            <person name="Li L."/>
            <person name="Cleenwerck I."/>
            <person name="De Vuyst L."/>
            <person name="Vandamme P."/>
        </authorList>
    </citation>
    <scope>NUCLEOTIDE SEQUENCE [LARGE SCALE GENOMIC DNA]</scope>
    <source>
        <strain evidence="1 2">LMG 1608</strain>
    </source>
</reference>
<gene>
    <name evidence="1" type="ORF">AD952_12865</name>
</gene>